<feature type="compositionally biased region" description="Gly residues" evidence="1">
    <location>
        <begin position="199"/>
        <end position="208"/>
    </location>
</feature>
<evidence type="ECO:0000313" key="3">
    <source>
        <dbReference type="Proteomes" id="UP000224634"/>
    </source>
</evidence>
<name>A0A2B7Z0K5_POLH7</name>
<dbReference type="EMBL" id="PDNA01000011">
    <property type="protein sequence ID" value="PGH26950.1"/>
    <property type="molecule type" value="Genomic_DNA"/>
</dbReference>
<protein>
    <submittedName>
        <fullName evidence="2">Uncharacterized protein</fullName>
    </submittedName>
</protein>
<gene>
    <name evidence="2" type="ORF">AJ80_01334</name>
</gene>
<organism evidence="2 3">
    <name type="scientific">Polytolypa hystricis (strain UAMH7299)</name>
    <dbReference type="NCBI Taxonomy" id="1447883"/>
    <lineage>
        <taxon>Eukaryota</taxon>
        <taxon>Fungi</taxon>
        <taxon>Dikarya</taxon>
        <taxon>Ascomycota</taxon>
        <taxon>Pezizomycotina</taxon>
        <taxon>Eurotiomycetes</taxon>
        <taxon>Eurotiomycetidae</taxon>
        <taxon>Onygenales</taxon>
        <taxon>Onygenales incertae sedis</taxon>
        <taxon>Polytolypa</taxon>
    </lineage>
</organism>
<keyword evidence="3" id="KW-1185">Reference proteome</keyword>
<evidence type="ECO:0000256" key="1">
    <source>
        <dbReference type="SAM" id="MobiDB-lite"/>
    </source>
</evidence>
<comment type="caution">
    <text evidence="2">The sequence shown here is derived from an EMBL/GenBank/DDBJ whole genome shotgun (WGS) entry which is preliminary data.</text>
</comment>
<sequence>MRCASKKAATAPVAHEQKKTNVHAISSLEKDTPISSIEFKNKRKSPSPHIPAAITRPVLTNELRAKIFSQVPSSEHRDLSGRADYQSIEFWISDVAQKLPGNNSAKPAVGTTDILSSLTLAARPSAAAARTSYAKKLKLAREAMTTLFLLANHPRSVLEPYVLFNVLVAMRDTGSNVCGAVERWDYRDDDDHDDEGHGEMGGVEGGEGSGKRAGPAGRIRVVRKKYMNCKCYIDLVERTIVYASDRSTQAYIHYPYILRQLEEGEDQEERIDSLGPHEQVLEDRGVGHFVAVLPPEMEI</sequence>
<proteinExistence type="predicted"/>
<evidence type="ECO:0000313" key="2">
    <source>
        <dbReference type="EMBL" id="PGH26950.1"/>
    </source>
</evidence>
<dbReference type="Proteomes" id="UP000224634">
    <property type="component" value="Unassembled WGS sequence"/>
</dbReference>
<accession>A0A2B7Z0K5</accession>
<dbReference type="AlphaFoldDB" id="A0A2B7Z0K5"/>
<feature type="region of interest" description="Disordered" evidence="1">
    <location>
        <begin position="188"/>
        <end position="214"/>
    </location>
</feature>
<reference evidence="2 3" key="1">
    <citation type="submission" date="2017-10" db="EMBL/GenBank/DDBJ databases">
        <title>Comparative genomics in systemic dimorphic fungi from Ajellomycetaceae.</title>
        <authorList>
            <person name="Munoz J.F."/>
            <person name="Mcewen J.G."/>
            <person name="Clay O.K."/>
            <person name="Cuomo C.A."/>
        </authorList>
    </citation>
    <scope>NUCLEOTIDE SEQUENCE [LARGE SCALE GENOMIC DNA]</scope>
    <source>
        <strain evidence="2 3">UAMH7299</strain>
    </source>
</reference>